<organism evidence="1 2">
    <name type="scientific">Rhizobium lusitanum</name>
    <dbReference type="NCBI Taxonomy" id="293958"/>
    <lineage>
        <taxon>Bacteria</taxon>
        <taxon>Pseudomonadati</taxon>
        <taxon>Pseudomonadota</taxon>
        <taxon>Alphaproteobacteria</taxon>
        <taxon>Hyphomicrobiales</taxon>
        <taxon>Rhizobiaceae</taxon>
        <taxon>Rhizobium/Agrobacterium group</taxon>
        <taxon>Rhizobium</taxon>
    </lineage>
</organism>
<name>A0A6L9U7L0_9HYPH</name>
<dbReference type="Gene3D" id="6.10.250.730">
    <property type="match status" value="1"/>
</dbReference>
<dbReference type="AlphaFoldDB" id="A0A6L9U7L0"/>
<reference evidence="1 2" key="1">
    <citation type="submission" date="2019-12" db="EMBL/GenBank/DDBJ databases">
        <title>Rhizobium genotypes associated with high levels of biological nitrogen fixation by grain legumes in a temperate-maritime cropping system.</title>
        <authorList>
            <person name="Maluk M."/>
            <person name="Francesc Ferrando Molina F."/>
            <person name="Lopez Del Egido L."/>
            <person name="Lafos M."/>
            <person name="Langarica-Fuentes A."/>
            <person name="Gebre Yohannes G."/>
            <person name="Young M.W."/>
            <person name="Martin P."/>
            <person name="Gantlett R."/>
            <person name="Kenicer G."/>
            <person name="Hawes C."/>
            <person name="Begg G.S."/>
            <person name="Quilliam R.S."/>
            <person name="Squire G.R."/>
            <person name="Poole P.S."/>
            <person name="Young P.W."/>
            <person name="Iannetta P.M."/>
            <person name="James E.K."/>
        </authorList>
    </citation>
    <scope>NUCLEOTIDE SEQUENCE [LARGE SCALE GENOMIC DNA]</scope>
    <source>
        <strain evidence="1 2">JHI1118</strain>
    </source>
</reference>
<dbReference type="Proteomes" id="UP000483035">
    <property type="component" value="Unassembled WGS sequence"/>
</dbReference>
<protein>
    <submittedName>
        <fullName evidence="1">DUF982 domain-containing protein</fullName>
    </submittedName>
</protein>
<sequence length="85" mass="9814">MNMIFNTGDIRWQEPVYLRIGYGIPEAIRSPKEACNHLLFRWPAIRGEKYNAARSLCLEANTNPLLCRKAREMFVEACIEADVLD</sequence>
<gene>
    <name evidence="1" type="ORF">GR212_11100</name>
</gene>
<dbReference type="Pfam" id="PF06169">
    <property type="entry name" value="DUF982"/>
    <property type="match status" value="1"/>
</dbReference>
<comment type="caution">
    <text evidence="1">The sequence shown here is derived from an EMBL/GenBank/DDBJ whole genome shotgun (WGS) entry which is preliminary data.</text>
</comment>
<dbReference type="InterPro" id="IPR010385">
    <property type="entry name" value="DUF982"/>
</dbReference>
<evidence type="ECO:0000313" key="2">
    <source>
        <dbReference type="Proteomes" id="UP000483035"/>
    </source>
</evidence>
<accession>A0A6L9U7L0</accession>
<evidence type="ECO:0000313" key="1">
    <source>
        <dbReference type="EMBL" id="NEI70120.1"/>
    </source>
</evidence>
<proteinExistence type="predicted"/>
<dbReference type="EMBL" id="WUEY01000004">
    <property type="protein sequence ID" value="NEI70120.1"/>
    <property type="molecule type" value="Genomic_DNA"/>
</dbReference>